<feature type="signal peptide" evidence="1">
    <location>
        <begin position="1"/>
        <end position="25"/>
    </location>
</feature>
<dbReference type="SUPFAM" id="SSF49452">
    <property type="entry name" value="Starch-binding domain-like"/>
    <property type="match status" value="1"/>
</dbReference>
<evidence type="ECO:0000313" key="4">
    <source>
        <dbReference type="Proteomes" id="UP001165367"/>
    </source>
</evidence>
<dbReference type="InterPro" id="IPR029413">
    <property type="entry name" value="RG-lyase_II"/>
</dbReference>
<feature type="domain" description="Rhamnogalacturonan lyase" evidence="2">
    <location>
        <begin position="51"/>
        <end position="97"/>
    </location>
</feature>
<evidence type="ECO:0000259" key="2">
    <source>
        <dbReference type="Pfam" id="PF14686"/>
    </source>
</evidence>
<dbReference type="RefSeq" id="WP_237875563.1">
    <property type="nucleotide sequence ID" value="NZ_JAKLTR010000017.1"/>
</dbReference>
<reference evidence="3" key="1">
    <citation type="submission" date="2022-01" db="EMBL/GenBank/DDBJ databases">
        <authorList>
            <person name="Jo J.-H."/>
            <person name="Im W.-T."/>
        </authorList>
    </citation>
    <scope>NUCLEOTIDE SEQUENCE</scope>
    <source>
        <strain evidence="3">NA20</strain>
    </source>
</reference>
<protein>
    <submittedName>
        <fullName evidence="3">Carboxypeptidase regulatory-like domain-containing protein</fullName>
    </submittedName>
</protein>
<dbReference type="InterPro" id="IPR013784">
    <property type="entry name" value="Carb-bd-like_fold"/>
</dbReference>
<keyword evidence="1" id="KW-0732">Signal</keyword>
<keyword evidence="4" id="KW-1185">Reference proteome</keyword>
<evidence type="ECO:0000313" key="3">
    <source>
        <dbReference type="EMBL" id="MCG2617026.1"/>
    </source>
</evidence>
<organism evidence="3 4">
    <name type="scientific">Terrimonas ginsenosidimutans</name>
    <dbReference type="NCBI Taxonomy" id="2908004"/>
    <lineage>
        <taxon>Bacteria</taxon>
        <taxon>Pseudomonadati</taxon>
        <taxon>Bacteroidota</taxon>
        <taxon>Chitinophagia</taxon>
        <taxon>Chitinophagales</taxon>
        <taxon>Chitinophagaceae</taxon>
        <taxon>Terrimonas</taxon>
    </lineage>
</organism>
<feature type="chain" id="PRO_5045445468" evidence="1">
    <location>
        <begin position="26"/>
        <end position="107"/>
    </location>
</feature>
<dbReference type="EMBL" id="JAKLTR010000017">
    <property type="protein sequence ID" value="MCG2617026.1"/>
    <property type="molecule type" value="Genomic_DNA"/>
</dbReference>
<dbReference type="Pfam" id="PF14686">
    <property type="entry name" value="fn3_3"/>
    <property type="match status" value="1"/>
</dbReference>
<proteinExistence type="predicted"/>
<dbReference type="Gene3D" id="2.60.40.1120">
    <property type="entry name" value="Carboxypeptidase-like, regulatory domain"/>
    <property type="match status" value="1"/>
</dbReference>
<dbReference type="Proteomes" id="UP001165367">
    <property type="component" value="Unassembled WGS sequence"/>
</dbReference>
<sequence>MKKARLTLAAIAISAASLFSFKAFEGGSVKGTVTPADKAIRAWAISSTDTVRADISSGAFEIKDVKPGTYSVIIEAQEPFANTRKKDVVVTEGQATEVGEIQLQPKN</sequence>
<accession>A0ABS9KXH7</accession>
<name>A0ABS9KXH7_9BACT</name>
<comment type="caution">
    <text evidence="3">The sequence shown here is derived from an EMBL/GenBank/DDBJ whole genome shotgun (WGS) entry which is preliminary data.</text>
</comment>
<evidence type="ECO:0000256" key="1">
    <source>
        <dbReference type="SAM" id="SignalP"/>
    </source>
</evidence>
<gene>
    <name evidence="3" type="ORF">LZZ85_22210</name>
</gene>